<keyword evidence="1" id="KW-0175">Coiled coil</keyword>
<dbReference type="Pfam" id="PF13469">
    <property type="entry name" value="Sulfotransfer_3"/>
    <property type="match status" value="1"/>
</dbReference>
<protein>
    <recommendedName>
        <fullName evidence="5">Sulfotransferase</fullName>
    </recommendedName>
</protein>
<name>A0A2W5K1Z9_ANCNO</name>
<dbReference type="InterPro" id="IPR027417">
    <property type="entry name" value="P-loop_NTPase"/>
</dbReference>
<reference evidence="3 4" key="1">
    <citation type="submission" date="2017-08" db="EMBL/GenBank/DDBJ databases">
        <title>Infants hospitalized years apart are colonized by the same room-sourced microbial strains.</title>
        <authorList>
            <person name="Brooks B."/>
            <person name="Olm M.R."/>
            <person name="Firek B.A."/>
            <person name="Baker R."/>
            <person name="Thomas B.C."/>
            <person name="Morowitz M.J."/>
            <person name="Banfield J.F."/>
        </authorList>
    </citation>
    <scope>NUCLEOTIDE SEQUENCE [LARGE SCALE GENOMIC DNA]</scope>
    <source>
        <strain evidence="3">S2_005_003_R2_43</strain>
    </source>
</reference>
<dbReference type="Proteomes" id="UP000249577">
    <property type="component" value="Unassembled WGS sequence"/>
</dbReference>
<sequence>MVQSDQQDRAAYEELARLEASALFYFQRSEAQNARIEDLEKALRRFQDEGVRSEKLAELDEKLSRATSSLALSAKLVAKLKSALVAKEQVRFDLETKLRSVLSGGRVAVQLRSSRAPRAEATGEDEQPAPSVRTSVAAPSGSLYGASILSYRSMLTRHMAGTSALIREEAAPYAALKAPSKGFLFVLTYPRSGDLVLQKMLNSIPGYCIRGELGGAVRPLSRAWAETVSRGTRGDKDDLEVASLAFGWDVANEFVAHLLAPPESARVVGFRSNEIYDDIESFWNLTSFLYTTFPHARIIFNTRNAERVSRSGPWARQPQDKVLQTLRNMDGFFDDFARSYPERSLCVKYDDYTTSSPALKRLYDFLGEDVRPLLQ</sequence>
<feature type="coiled-coil region" evidence="1">
    <location>
        <begin position="29"/>
        <end position="56"/>
    </location>
</feature>
<feature type="region of interest" description="Disordered" evidence="2">
    <location>
        <begin position="113"/>
        <end position="136"/>
    </location>
</feature>
<proteinExistence type="predicted"/>
<evidence type="ECO:0000256" key="1">
    <source>
        <dbReference type="SAM" id="Coils"/>
    </source>
</evidence>
<evidence type="ECO:0008006" key="5">
    <source>
        <dbReference type="Google" id="ProtNLM"/>
    </source>
</evidence>
<dbReference type="SUPFAM" id="SSF52540">
    <property type="entry name" value="P-loop containing nucleoside triphosphate hydrolases"/>
    <property type="match status" value="1"/>
</dbReference>
<evidence type="ECO:0000313" key="3">
    <source>
        <dbReference type="EMBL" id="PZQ10781.1"/>
    </source>
</evidence>
<organism evidence="3 4">
    <name type="scientific">Ancylobacter novellus</name>
    <name type="common">Thiobacillus novellus</name>
    <dbReference type="NCBI Taxonomy" id="921"/>
    <lineage>
        <taxon>Bacteria</taxon>
        <taxon>Pseudomonadati</taxon>
        <taxon>Pseudomonadota</taxon>
        <taxon>Alphaproteobacteria</taxon>
        <taxon>Hyphomicrobiales</taxon>
        <taxon>Xanthobacteraceae</taxon>
        <taxon>Ancylobacter</taxon>
    </lineage>
</organism>
<accession>A0A2W5K1Z9</accession>
<gene>
    <name evidence="3" type="ORF">DI565_19580</name>
</gene>
<dbReference type="AlphaFoldDB" id="A0A2W5K1Z9"/>
<evidence type="ECO:0000256" key="2">
    <source>
        <dbReference type="SAM" id="MobiDB-lite"/>
    </source>
</evidence>
<comment type="caution">
    <text evidence="3">The sequence shown here is derived from an EMBL/GenBank/DDBJ whole genome shotgun (WGS) entry which is preliminary data.</text>
</comment>
<dbReference type="EMBL" id="QFPN01000014">
    <property type="protein sequence ID" value="PZQ10781.1"/>
    <property type="molecule type" value="Genomic_DNA"/>
</dbReference>
<dbReference type="Gene3D" id="3.40.50.300">
    <property type="entry name" value="P-loop containing nucleotide triphosphate hydrolases"/>
    <property type="match status" value="1"/>
</dbReference>
<evidence type="ECO:0000313" key="4">
    <source>
        <dbReference type="Proteomes" id="UP000249577"/>
    </source>
</evidence>